<organism evidence="2 3">
    <name type="scientific">Leptidea sinapis</name>
    <dbReference type="NCBI Taxonomy" id="189913"/>
    <lineage>
        <taxon>Eukaryota</taxon>
        <taxon>Metazoa</taxon>
        <taxon>Ecdysozoa</taxon>
        <taxon>Arthropoda</taxon>
        <taxon>Hexapoda</taxon>
        <taxon>Insecta</taxon>
        <taxon>Pterygota</taxon>
        <taxon>Neoptera</taxon>
        <taxon>Endopterygota</taxon>
        <taxon>Lepidoptera</taxon>
        <taxon>Glossata</taxon>
        <taxon>Ditrysia</taxon>
        <taxon>Papilionoidea</taxon>
        <taxon>Pieridae</taxon>
        <taxon>Dismorphiinae</taxon>
        <taxon>Leptidea</taxon>
    </lineage>
</organism>
<evidence type="ECO:0000256" key="1">
    <source>
        <dbReference type="SAM" id="MobiDB-lite"/>
    </source>
</evidence>
<name>A0A5E4PQC4_9NEOP</name>
<dbReference type="EMBL" id="FZQP02000283">
    <property type="protein sequence ID" value="VVC88308.1"/>
    <property type="molecule type" value="Genomic_DNA"/>
</dbReference>
<sequence>WSAAGCGRSSRSSSGKKPRRRVASIAQRRAANIRERRRICCMDLHNLIILRMHLFIHHGSMTLKYHGVLEQCRIDLQILTEVIEKRAPLITILKSKLEFTQIMSLTQDLFQTQPNQQDAIAFQYLIDFR</sequence>
<reference evidence="2 3" key="1">
    <citation type="submission" date="2017-07" db="EMBL/GenBank/DDBJ databases">
        <authorList>
            <person name="Talla V."/>
            <person name="Backstrom N."/>
        </authorList>
    </citation>
    <scope>NUCLEOTIDE SEQUENCE [LARGE SCALE GENOMIC DNA]</scope>
</reference>
<evidence type="ECO:0000313" key="3">
    <source>
        <dbReference type="Proteomes" id="UP000324832"/>
    </source>
</evidence>
<evidence type="ECO:0000313" key="2">
    <source>
        <dbReference type="EMBL" id="VVC88308.1"/>
    </source>
</evidence>
<accession>A0A5E4PQC4</accession>
<feature type="non-terminal residue" evidence="2">
    <location>
        <position position="1"/>
    </location>
</feature>
<gene>
    <name evidence="2" type="ORF">LSINAPIS_LOCUS1716</name>
</gene>
<feature type="region of interest" description="Disordered" evidence="1">
    <location>
        <begin position="1"/>
        <end position="26"/>
    </location>
</feature>
<protein>
    <submittedName>
        <fullName evidence="2">Uncharacterized protein</fullName>
    </submittedName>
</protein>
<keyword evidence="3" id="KW-1185">Reference proteome</keyword>
<feature type="non-terminal residue" evidence="2">
    <location>
        <position position="129"/>
    </location>
</feature>
<dbReference type="AlphaFoldDB" id="A0A5E4PQC4"/>
<proteinExistence type="predicted"/>
<dbReference type="Proteomes" id="UP000324832">
    <property type="component" value="Unassembled WGS sequence"/>
</dbReference>